<dbReference type="GO" id="GO:0046872">
    <property type="term" value="F:metal ion binding"/>
    <property type="evidence" value="ECO:0007669"/>
    <property type="project" value="UniProtKB-KW"/>
</dbReference>
<evidence type="ECO:0000313" key="8">
    <source>
        <dbReference type="Proteomes" id="UP000182379"/>
    </source>
</evidence>
<name>A0A1H2WJ41_ACIFE</name>
<dbReference type="InterPro" id="IPR004659">
    <property type="entry name" value="RNase_E/G"/>
</dbReference>
<dbReference type="NCBIfam" id="TIGR00757">
    <property type="entry name" value="RNaseEG"/>
    <property type="match status" value="1"/>
</dbReference>
<evidence type="ECO:0000256" key="3">
    <source>
        <dbReference type="ARBA" id="ARBA00022801"/>
    </source>
</evidence>
<dbReference type="PANTHER" id="PTHR30001:SF0">
    <property type="entry name" value="RIBONUCLEASE G"/>
    <property type="match status" value="1"/>
</dbReference>
<gene>
    <name evidence="7" type="ORF">SAMN05216495_10662</name>
</gene>
<keyword evidence="4" id="KW-0460">Magnesium</keyword>
<dbReference type="InterPro" id="IPR019307">
    <property type="entry name" value="RNA-bd_AU-1/RNase_E/G"/>
</dbReference>
<dbReference type="Proteomes" id="UP000182379">
    <property type="component" value="Unassembled WGS sequence"/>
</dbReference>
<keyword evidence="5" id="KW-0694">RNA-binding</keyword>
<dbReference type="SMART" id="SM00316">
    <property type="entry name" value="S1"/>
    <property type="match status" value="1"/>
</dbReference>
<protein>
    <submittedName>
        <fullName evidence="7">Ribonuclease G</fullName>
    </submittedName>
</protein>
<sequence>MNTIFVSVRPEETRMGTVEDDQLRDYAVERNSADNLVGNVYRARVCNVVPGIQAAFVDLNTGKNGFLTLKKGETLSEGQMLLVQVVKDARGSKGPAVTRDITLPGRYVVLEPYGSRVSLSRKISCKTKRKELRDWARELLPDHMGLVLRTAAAHAEEDEIRADLEQLLRNWDVLVRRSKVGRGPQLLYRELDLAIRLVRDYVTDRVERIIVDEEKTCRRLQEMLRDMGLPGIQVKLYRGKEDLFTFYRLDEDIESLSDRVVWLPGGGYLVIDCTEAMTVIDVNSGKFSTGADRDATSMATNREAAREIARQLRLRDIGGIIVADFIDMDREEEQEEILQILKKEFASDKMKPKVIDLTQLNLVEMTRMKARKNLAGILYTTCPLCGGSGRVESPETVYVEIRRRLRSTFLQGKMSHALLLTVHPLVYSWLRQQGLRDMEQEFHCSLKLASDPSLEVGVFTLLTADPEGTGREGERQ</sequence>
<dbReference type="PANTHER" id="PTHR30001">
    <property type="entry name" value="RIBONUCLEASE"/>
    <property type="match status" value="1"/>
</dbReference>
<dbReference type="AlphaFoldDB" id="A0A1H2WJ41"/>
<dbReference type="InterPro" id="IPR003029">
    <property type="entry name" value="S1_domain"/>
</dbReference>
<dbReference type="GO" id="GO:0004540">
    <property type="term" value="F:RNA nuclease activity"/>
    <property type="evidence" value="ECO:0007669"/>
    <property type="project" value="InterPro"/>
</dbReference>
<dbReference type="SUPFAM" id="SSF50249">
    <property type="entry name" value="Nucleic acid-binding proteins"/>
    <property type="match status" value="1"/>
</dbReference>
<keyword evidence="3" id="KW-0378">Hydrolase</keyword>
<evidence type="ECO:0000313" key="7">
    <source>
        <dbReference type="EMBL" id="SDW80528.1"/>
    </source>
</evidence>
<dbReference type="GeneID" id="78335517"/>
<dbReference type="Pfam" id="PF10150">
    <property type="entry name" value="RNase_E_G"/>
    <property type="match status" value="1"/>
</dbReference>
<dbReference type="GO" id="GO:0003723">
    <property type="term" value="F:RNA binding"/>
    <property type="evidence" value="ECO:0007669"/>
    <property type="project" value="UniProtKB-KW"/>
</dbReference>
<comment type="caution">
    <text evidence="7">The sequence shown here is derived from an EMBL/GenBank/DDBJ whole genome shotgun (WGS) entry which is preliminary data.</text>
</comment>
<dbReference type="RefSeq" id="WP_012939158.1">
    <property type="nucleotide sequence ID" value="NZ_CALAKB010000015.1"/>
</dbReference>
<organism evidence="7 8">
    <name type="scientific">Acidaminococcus fermentans</name>
    <dbReference type="NCBI Taxonomy" id="905"/>
    <lineage>
        <taxon>Bacteria</taxon>
        <taxon>Bacillati</taxon>
        <taxon>Bacillota</taxon>
        <taxon>Negativicutes</taxon>
        <taxon>Acidaminococcales</taxon>
        <taxon>Acidaminococcaceae</taxon>
        <taxon>Acidaminococcus</taxon>
    </lineage>
</organism>
<evidence type="ECO:0000256" key="4">
    <source>
        <dbReference type="ARBA" id="ARBA00022842"/>
    </source>
</evidence>
<evidence type="ECO:0000256" key="2">
    <source>
        <dbReference type="ARBA" id="ARBA00022723"/>
    </source>
</evidence>
<reference evidence="7 8" key="1">
    <citation type="submission" date="2016-10" db="EMBL/GenBank/DDBJ databases">
        <authorList>
            <person name="Varghese N."/>
            <person name="Submissions S."/>
        </authorList>
    </citation>
    <scope>NUCLEOTIDE SEQUENCE [LARGE SCALE GENOMIC DNA]</scope>
    <source>
        <strain evidence="7 8">WCC6</strain>
    </source>
</reference>
<dbReference type="EMBL" id="FNOP01000006">
    <property type="protein sequence ID" value="SDW80528.1"/>
    <property type="molecule type" value="Genomic_DNA"/>
</dbReference>
<dbReference type="Gene3D" id="2.40.50.140">
    <property type="entry name" value="Nucleic acid-binding proteins"/>
    <property type="match status" value="1"/>
</dbReference>
<feature type="domain" description="S1 motif" evidence="6">
    <location>
        <begin position="36"/>
        <end position="100"/>
    </location>
</feature>
<accession>A0A1H2WJ41</accession>
<dbReference type="InterPro" id="IPR012340">
    <property type="entry name" value="NA-bd_OB-fold"/>
</dbReference>
<dbReference type="GO" id="GO:0005737">
    <property type="term" value="C:cytoplasm"/>
    <property type="evidence" value="ECO:0007669"/>
    <property type="project" value="TreeGrafter"/>
</dbReference>
<dbReference type="Gene3D" id="3.40.1260.20">
    <property type="entry name" value="Ribonuclease E, catalytic domain"/>
    <property type="match status" value="1"/>
</dbReference>
<dbReference type="CDD" id="cd04453">
    <property type="entry name" value="S1_RNase_E"/>
    <property type="match status" value="1"/>
</dbReference>
<dbReference type="OMA" id="IGTKGPR"/>
<evidence type="ECO:0000256" key="5">
    <source>
        <dbReference type="ARBA" id="ARBA00022884"/>
    </source>
</evidence>
<dbReference type="GO" id="GO:0006364">
    <property type="term" value="P:rRNA processing"/>
    <property type="evidence" value="ECO:0007669"/>
    <property type="project" value="TreeGrafter"/>
</dbReference>
<evidence type="ECO:0000259" key="6">
    <source>
        <dbReference type="SMART" id="SM00316"/>
    </source>
</evidence>
<proteinExistence type="predicted"/>
<comment type="cofactor">
    <cofactor evidence="1">
        <name>Mg(2+)</name>
        <dbReference type="ChEBI" id="CHEBI:18420"/>
    </cofactor>
</comment>
<keyword evidence="2" id="KW-0479">Metal-binding</keyword>
<evidence type="ECO:0000256" key="1">
    <source>
        <dbReference type="ARBA" id="ARBA00001946"/>
    </source>
</evidence>
<dbReference type="GO" id="GO:0016787">
    <property type="term" value="F:hydrolase activity"/>
    <property type="evidence" value="ECO:0007669"/>
    <property type="project" value="UniProtKB-KW"/>
</dbReference>